<evidence type="ECO:0000256" key="2">
    <source>
        <dbReference type="ARBA" id="ARBA00007991"/>
    </source>
</evidence>
<comment type="caution">
    <text evidence="8">The sequence shown here is derived from an EMBL/GenBank/DDBJ whole genome shotgun (WGS) entry which is preliminary data.</text>
</comment>
<dbReference type="Pfam" id="PF24139">
    <property type="entry name" value="TPR_TNPO3_IPO13_4th"/>
    <property type="match status" value="1"/>
</dbReference>
<dbReference type="Gene3D" id="1.25.10.10">
    <property type="entry name" value="Leucine-rich Repeat Variant"/>
    <property type="match status" value="2"/>
</dbReference>
<dbReference type="GO" id="GO:0006606">
    <property type="term" value="P:protein import into nucleus"/>
    <property type="evidence" value="ECO:0007669"/>
    <property type="project" value="TreeGrafter"/>
</dbReference>
<dbReference type="AlphaFoldDB" id="A0A3L6TF10"/>
<comment type="similarity">
    <text evidence="2">Belongs to the importin beta family.</text>
</comment>
<dbReference type="EMBL" id="PQIB02000001">
    <property type="protein sequence ID" value="RLN38790.1"/>
    <property type="molecule type" value="Genomic_DNA"/>
</dbReference>
<feature type="domain" description="Importin N-terminal" evidence="6">
    <location>
        <begin position="28"/>
        <end position="79"/>
    </location>
</feature>
<evidence type="ECO:0000259" key="6">
    <source>
        <dbReference type="Pfam" id="PF03810"/>
    </source>
</evidence>
<name>A0A3L6TF10_PANMI</name>
<keyword evidence="9" id="KW-1185">Reference proteome</keyword>
<sequence length="999" mass="112076">MEAQATATVKEALAALYHHPDDSIRTAADRWLQEFQHTLDAWQVADSLLHDESSNLETLIFCSQTLRSKVQRDFEELPSGAFRSLQDSLYVLLKKFNKGPAKVRTQICIAIAALAVHVPVEDWGAGGIVNWLSDEMKAHPEFIPGFLELLIVLPQETSSYKIAARPERRRQFESDLCTSANVAISLLTACMAIDQLKEQVLEGFSSWLRFCHGISASELASHPLVHMALSSLNSDQFLEAAVNVTSELIHATVSHGSGTTAEQLPLVQILVPRIMGLKEQIKDPSKDEEDVKAIARLYADMGESYVDLIAAGSDDSVQIVNALLEVTSHQEFDICSMTFNFWHRLKRNLIRRESYASYGSEVAIEAERHRRLLIFRPKFETLVSLVSSRVEYPEDYHTFSEEDRRDFRHVRYAVSDVLLDATDVLGGDSTLKVLSTKLAQAYGSCNTEQHPKWQPVEAALFCIQAIAKSVSLEEREILPQVMSLLPCLPHNEQLLQTVCSTIGSFSKWIDAAPAELPILPPLVDILNKGMSTSEDTAAAASVAFKYICEDCRRKFAGSLDGLFQIYHIAISGVGGYKVSSEDSLHLVEALSVVITTLPPESAKTALELICQPVINPLQELIQQGDQILQQIPARQLTVHIDRLSSIFSNVKHPEVVAEAVNRYWPILKSIFDQRAWDTRTMESVCRSCKFAEEQADYKYLMWYFSTIRIFIIRWLMLTCFIWVKVRTCGRAMGMTIGAMLEEIQTLYQQHKQSCFLYLSSEVIKIFGSDPSCADYLTNLIQILFSHTVLLLRTIQDFTARPDIADDCYLLASRCIRYCPNLFVPTEMFQRLVDCAMVGITIQHREACKSILSFLSDVFDLPNSSDGANYREFINTIVLQRGATLTRIMIAALTGALPSGRLEEVSYVLLSLSRALGENMLNWARESINLIPPQALTDAERLRFLNIISDAASGSSLHTITDRFGEISDVCRRNKTVQDLVQSALRPHDLTFTVVPQQLS</sequence>
<evidence type="ECO:0000259" key="7">
    <source>
        <dbReference type="Pfam" id="PF08389"/>
    </source>
</evidence>
<dbReference type="GO" id="GO:0031267">
    <property type="term" value="F:small GTPase binding"/>
    <property type="evidence" value="ECO:0007669"/>
    <property type="project" value="InterPro"/>
</dbReference>
<dbReference type="InterPro" id="IPR057941">
    <property type="entry name" value="TPR_TNPO3_IPO13_2nd"/>
</dbReference>
<accession>A0A3L6TF10</accession>
<dbReference type="GO" id="GO:0005634">
    <property type="term" value="C:nucleus"/>
    <property type="evidence" value="ECO:0007669"/>
    <property type="project" value="UniProtKB-SubCell"/>
</dbReference>
<evidence type="ECO:0000256" key="5">
    <source>
        <dbReference type="ARBA" id="ARBA00023242"/>
    </source>
</evidence>
<evidence type="ECO:0000313" key="9">
    <source>
        <dbReference type="Proteomes" id="UP000275267"/>
    </source>
</evidence>
<keyword evidence="3" id="KW-0813">Transport</keyword>
<dbReference type="STRING" id="4540.A0A3L6TF10"/>
<reference evidence="9" key="1">
    <citation type="journal article" date="2019" name="Nat. Commun.">
        <title>The genome of broomcorn millet.</title>
        <authorList>
            <person name="Zou C."/>
            <person name="Miki D."/>
            <person name="Li D."/>
            <person name="Tang Q."/>
            <person name="Xiao L."/>
            <person name="Rajput S."/>
            <person name="Deng P."/>
            <person name="Jia W."/>
            <person name="Huang R."/>
            <person name="Zhang M."/>
            <person name="Sun Y."/>
            <person name="Hu J."/>
            <person name="Fu X."/>
            <person name="Schnable P.S."/>
            <person name="Li F."/>
            <person name="Zhang H."/>
            <person name="Feng B."/>
            <person name="Zhu X."/>
            <person name="Liu R."/>
            <person name="Schnable J.C."/>
            <person name="Zhu J.-K."/>
            <person name="Zhang H."/>
        </authorList>
    </citation>
    <scope>NUCLEOTIDE SEQUENCE [LARGE SCALE GENOMIC DNA]</scope>
</reference>
<keyword evidence="4" id="KW-0653">Protein transport</keyword>
<dbReference type="InterPro" id="IPR013598">
    <property type="entry name" value="Exportin-1/Importin-b-like"/>
</dbReference>
<evidence type="ECO:0000256" key="4">
    <source>
        <dbReference type="ARBA" id="ARBA00022927"/>
    </source>
</evidence>
<dbReference type="PANTHER" id="PTHR12363">
    <property type="entry name" value="TRANSPORTIN 3 AND IMPORTIN 13"/>
    <property type="match status" value="1"/>
</dbReference>
<organism evidence="8 9">
    <name type="scientific">Panicum miliaceum</name>
    <name type="common">Proso millet</name>
    <name type="synonym">Broomcorn millet</name>
    <dbReference type="NCBI Taxonomy" id="4540"/>
    <lineage>
        <taxon>Eukaryota</taxon>
        <taxon>Viridiplantae</taxon>
        <taxon>Streptophyta</taxon>
        <taxon>Embryophyta</taxon>
        <taxon>Tracheophyta</taxon>
        <taxon>Spermatophyta</taxon>
        <taxon>Magnoliopsida</taxon>
        <taxon>Liliopsida</taxon>
        <taxon>Poales</taxon>
        <taxon>Poaceae</taxon>
        <taxon>PACMAD clade</taxon>
        <taxon>Panicoideae</taxon>
        <taxon>Panicodae</taxon>
        <taxon>Paniceae</taxon>
        <taxon>Panicinae</taxon>
        <taxon>Panicum</taxon>
        <taxon>Panicum sect. Panicum</taxon>
    </lineage>
</organism>
<dbReference type="Pfam" id="PF03810">
    <property type="entry name" value="IBN_N"/>
    <property type="match status" value="1"/>
</dbReference>
<dbReference type="Proteomes" id="UP000275267">
    <property type="component" value="Unassembled WGS sequence"/>
</dbReference>
<gene>
    <name evidence="8" type="ORF">C2845_PM01G39840</name>
</gene>
<keyword evidence="5" id="KW-0539">Nucleus</keyword>
<evidence type="ECO:0000313" key="8">
    <source>
        <dbReference type="EMBL" id="RLN38790.1"/>
    </source>
</evidence>
<proteinExistence type="inferred from homology"/>
<dbReference type="InterPro" id="IPR011989">
    <property type="entry name" value="ARM-like"/>
</dbReference>
<dbReference type="SUPFAM" id="SSF48371">
    <property type="entry name" value="ARM repeat"/>
    <property type="match status" value="1"/>
</dbReference>
<dbReference type="InterPro" id="IPR058537">
    <property type="entry name" value="TPR_TNPO3_IPO13_4th"/>
</dbReference>
<dbReference type="Pfam" id="PF24138">
    <property type="entry name" value="TPR_TNPO3_IPO13_2nd"/>
    <property type="match status" value="1"/>
</dbReference>
<evidence type="ECO:0000256" key="3">
    <source>
        <dbReference type="ARBA" id="ARBA00022448"/>
    </source>
</evidence>
<comment type="subcellular location">
    <subcellularLocation>
        <location evidence="1">Nucleus</location>
    </subcellularLocation>
</comment>
<protein>
    <submittedName>
        <fullName evidence="8">Transportin-3</fullName>
    </submittedName>
</protein>
<dbReference type="InterPro" id="IPR016024">
    <property type="entry name" value="ARM-type_fold"/>
</dbReference>
<feature type="domain" description="Exportin-1/Importin-beta-like" evidence="7">
    <location>
        <begin position="101"/>
        <end position="244"/>
    </location>
</feature>
<dbReference type="InterPro" id="IPR051345">
    <property type="entry name" value="Importin_beta-like_NTR"/>
</dbReference>
<dbReference type="InterPro" id="IPR001494">
    <property type="entry name" value="Importin-beta_N"/>
</dbReference>
<dbReference type="Pfam" id="PF24140">
    <property type="entry name" value="TPR_TNPO3_IPO13_3rd"/>
    <property type="match status" value="1"/>
</dbReference>
<dbReference type="GO" id="GO:0005737">
    <property type="term" value="C:cytoplasm"/>
    <property type="evidence" value="ECO:0007669"/>
    <property type="project" value="TreeGrafter"/>
</dbReference>
<dbReference type="Pfam" id="PF08389">
    <property type="entry name" value="Xpo1"/>
    <property type="match status" value="1"/>
</dbReference>
<dbReference type="InterPro" id="IPR057942">
    <property type="entry name" value="TPR_TNPO3_IPO13_3rd"/>
</dbReference>
<dbReference type="PANTHER" id="PTHR12363:SF33">
    <property type="entry name" value="IMPORTIN-13"/>
    <property type="match status" value="1"/>
</dbReference>
<dbReference type="OrthoDB" id="435593at2759"/>
<evidence type="ECO:0000256" key="1">
    <source>
        <dbReference type="ARBA" id="ARBA00004123"/>
    </source>
</evidence>